<reference evidence="2 3" key="1">
    <citation type="journal article" date="2024" name="J Genomics">
        <title>Draft genome sequencing and assembly of Favolaschia claudopus CIRM-BRFM 2984 isolated from oak limbs.</title>
        <authorList>
            <person name="Navarro D."/>
            <person name="Drula E."/>
            <person name="Chaduli D."/>
            <person name="Cazenave R."/>
            <person name="Ahrendt S."/>
            <person name="Wang J."/>
            <person name="Lipzen A."/>
            <person name="Daum C."/>
            <person name="Barry K."/>
            <person name="Grigoriev I.V."/>
            <person name="Favel A."/>
            <person name="Rosso M.N."/>
            <person name="Martin F."/>
        </authorList>
    </citation>
    <scope>NUCLEOTIDE SEQUENCE [LARGE SCALE GENOMIC DNA]</scope>
    <source>
        <strain evidence="2 3">CIRM-BRFM 2984</strain>
    </source>
</reference>
<dbReference type="PANTHER" id="PTHR34883:SF15">
    <property type="entry name" value="EXTRACELLULAR SERINE-RICH PROTEIN"/>
    <property type="match status" value="1"/>
</dbReference>
<dbReference type="Proteomes" id="UP001362999">
    <property type="component" value="Unassembled WGS sequence"/>
</dbReference>
<proteinExistence type="predicted"/>
<dbReference type="EMBL" id="JAWWNJ010000097">
    <property type="protein sequence ID" value="KAK6996561.1"/>
    <property type="molecule type" value="Genomic_DNA"/>
</dbReference>
<dbReference type="SUPFAM" id="SSF49503">
    <property type="entry name" value="Cupredoxins"/>
    <property type="match status" value="1"/>
</dbReference>
<dbReference type="PANTHER" id="PTHR34883">
    <property type="entry name" value="SERINE-RICH PROTEIN, PUTATIVE-RELATED-RELATED"/>
    <property type="match status" value="1"/>
</dbReference>
<dbReference type="Gene3D" id="2.60.40.420">
    <property type="entry name" value="Cupredoxins - blue copper proteins"/>
    <property type="match status" value="1"/>
</dbReference>
<organism evidence="2 3">
    <name type="scientific">Favolaschia claudopus</name>
    <dbReference type="NCBI Taxonomy" id="2862362"/>
    <lineage>
        <taxon>Eukaryota</taxon>
        <taxon>Fungi</taxon>
        <taxon>Dikarya</taxon>
        <taxon>Basidiomycota</taxon>
        <taxon>Agaricomycotina</taxon>
        <taxon>Agaricomycetes</taxon>
        <taxon>Agaricomycetidae</taxon>
        <taxon>Agaricales</taxon>
        <taxon>Marasmiineae</taxon>
        <taxon>Mycenaceae</taxon>
        <taxon>Favolaschia</taxon>
    </lineage>
</organism>
<dbReference type="AlphaFoldDB" id="A0AAV9ZZK2"/>
<dbReference type="InterPro" id="IPR008972">
    <property type="entry name" value="Cupredoxin"/>
</dbReference>
<evidence type="ECO:0000313" key="3">
    <source>
        <dbReference type="Proteomes" id="UP001362999"/>
    </source>
</evidence>
<evidence type="ECO:0000256" key="1">
    <source>
        <dbReference type="SAM" id="SignalP"/>
    </source>
</evidence>
<sequence length="142" mass="14758">MLFKAVLLALIPAIVAVDHPVTVAQGGGLTFTPNQVVADPGDTITFTFVSKNHTVTTTNFSGAVCPPPDGGVGPNGFDSGFLPVVGTDTPQFVFTVVDTEPHFAACKQGGGTHCQAGMTFALNPTEEMTFAEFDANARKSQL</sequence>
<keyword evidence="1" id="KW-0732">Signal</keyword>
<feature type="chain" id="PRO_5043676313" description="Cupredoxin" evidence="1">
    <location>
        <begin position="17"/>
        <end position="142"/>
    </location>
</feature>
<keyword evidence="3" id="KW-1185">Reference proteome</keyword>
<evidence type="ECO:0008006" key="4">
    <source>
        <dbReference type="Google" id="ProtNLM"/>
    </source>
</evidence>
<dbReference type="InterPro" id="IPR052953">
    <property type="entry name" value="Ser-rich/MCO-related"/>
</dbReference>
<gene>
    <name evidence="2" type="ORF">R3P38DRAFT_3628647</name>
</gene>
<protein>
    <recommendedName>
        <fullName evidence="4">Cupredoxin</fullName>
    </recommendedName>
</protein>
<dbReference type="CDD" id="cd00920">
    <property type="entry name" value="Cupredoxin"/>
    <property type="match status" value="1"/>
</dbReference>
<evidence type="ECO:0000313" key="2">
    <source>
        <dbReference type="EMBL" id="KAK6996561.1"/>
    </source>
</evidence>
<feature type="signal peptide" evidence="1">
    <location>
        <begin position="1"/>
        <end position="16"/>
    </location>
</feature>
<accession>A0AAV9ZZK2</accession>
<name>A0AAV9ZZK2_9AGAR</name>
<comment type="caution">
    <text evidence="2">The sequence shown here is derived from an EMBL/GenBank/DDBJ whole genome shotgun (WGS) entry which is preliminary data.</text>
</comment>